<feature type="chain" id="PRO_5004975755" evidence="2">
    <location>
        <begin position="17"/>
        <end position="329"/>
    </location>
</feature>
<feature type="transmembrane region" description="Helical" evidence="1">
    <location>
        <begin position="230"/>
        <end position="250"/>
    </location>
</feature>
<comment type="caution">
    <text evidence="3">The sequence shown here is derived from an EMBL/GenBank/DDBJ whole genome shotgun (WGS) entry which is preliminary data.</text>
</comment>
<organism evidence="3 4">
    <name type="scientific">Reticulomyxa filosa</name>
    <dbReference type="NCBI Taxonomy" id="46433"/>
    <lineage>
        <taxon>Eukaryota</taxon>
        <taxon>Sar</taxon>
        <taxon>Rhizaria</taxon>
        <taxon>Retaria</taxon>
        <taxon>Foraminifera</taxon>
        <taxon>Monothalamids</taxon>
        <taxon>Reticulomyxidae</taxon>
        <taxon>Reticulomyxa</taxon>
    </lineage>
</organism>
<feature type="signal peptide" evidence="2">
    <location>
        <begin position="1"/>
        <end position="16"/>
    </location>
</feature>
<reference evidence="3 4" key="1">
    <citation type="journal article" date="2013" name="Curr. Biol.">
        <title>The Genome of the Foraminiferan Reticulomyxa filosa.</title>
        <authorList>
            <person name="Glockner G."/>
            <person name="Hulsmann N."/>
            <person name="Schleicher M."/>
            <person name="Noegel A.A."/>
            <person name="Eichinger L."/>
            <person name="Gallinger C."/>
            <person name="Pawlowski J."/>
            <person name="Sierra R."/>
            <person name="Euteneuer U."/>
            <person name="Pillet L."/>
            <person name="Moustafa A."/>
            <person name="Platzer M."/>
            <person name="Groth M."/>
            <person name="Szafranski K."/>
            <person name="Schliwa M."/>
        </authorList>
    </citation>
    <scope>NUCLEOTIDE SEQUENCE [LARGE SCALE GENOMIC DNA]</scope>
</reference>
<keyword evidence="1" id="KW-1133">Transmembrane helix</keyword>
<keyword evidence="2" id="KW-0732">Signal</keyword>
<sequence>MVLLLALGSGIMLITFDDDEPRVIANLHNRVPTTGWFQDRSVLFTMMDRKIKYLGRKVRVSPDGKHVLCVDLVGNVDIYKVELQSPKQGDETQHLELSVRVNNVWPMSAKWNRKEQIYDCEWFASDSLIVCFVDFSWVILSLPLLQHEQYQSHRDRLFQSNLLGPAREYFGGIPILSRSFSLIQLLQVTIALTHLTHQRADFLFWNCLKIMFVIKLKHRFKSMKIHGMPLKNNVCFLVYSFIIFFLIISYTSRIIYANTENQIYGWRKRHCWQLSSVVTLKPLQLYRRYLENKEHDKAMTLAKHCCFGDEFISKNQPDSSSKQQSKNNT</sequence>
<dbReference type="SUPFAM" id="SSF69322">
    <property type="entry name" value="Tricorn protease domain 2"/>
    <property type="match status" value="1"/>
</dbReference>
<evidence type="ECO:0000256" key="2">
    <source>
        <dbReference type="SAM" id="SignalP"/>
    </source>
</evidence>
<protein>
    <submittedName>
        <fullName evidence="3">Uncharacterized protein</fullName>
    </submittedName>
</protein>
<keyword evidence="1" id="KW-0812">Transmembrane</keyword>
<evidence type="ECO:0000313" key="4">
    <source>
        <dbReference type="Proteomes" id="UP000023152"/>
    </source>
</evidence>
<accession>X6NST1</accession>
<dbReference type="Proteomes" id="UP000023152">
    <property type="component" value="Unassembled WGS sequence"/>
</dbReference>
<keyword evidence="4" id="KW-1185">Reference proteome</keyword>
<proteinExistence type="predicted"/>
<dbReference type="AlphaFoldDB" id="X6NST1"/>
<keyword evidence="1" id="KW-0472">Membrane</keyword>
<dbReference type="EMBL" id="ASPP01006323">
    <property type="protein sequence ID" value="ETO28993.1"/>
    <property type="molecule type" value="Genomic_DNA"/>
</dbReference>
<evidence type="ECO:0000313" key="3">
    <source>
        <dbReference type="EMBL" id="ETO28993.1"/>
    </source>
</evidence>
<gene>
    <name evidence="3" type="ORF">RFI_08132</name>
</gene>
<evidence type="ECO:0000256" key="1">
    <source>
        <dbReference type="SAM" id="Phobius"/>
    </source>
</evidence>
<name>X6NST1_RETFI</name>